<keyword evidence="5" id="KW-0408">Iron</keyword>
<dbReference type="PANTHER" id="PTHR35795">
    <property type="entry name" value="SLR1885 PROTEIN"/>
    <property type="match status" value="1"/>
</dbReference>
<evidence type="ECO:0000259" key="7">
    <source>
        <dbReference type="PROSITE" id="PS51831"/>
    </source>
</evidence>
<dbReference type="InterPro" id="IPR003607">
    <property type="entry name" value="HD/PDEase_dom"/>
</dbReference>
<evidence type="ECO:0000256" key="5">
    <source>
        <dbReference type="ARBA" id="ARBA00023004"/>
    </source>
</evidence>
<dbReference type="Pfam" id="PF01966">
    <property type="entry name" value="HD"/>
    <property type="match status" value="1"/>
</dbReference>
<keyword evidence="4 8" id="KW-0378">Hydrolase</keyword>
<comment type="catalytic activity">
    <reaction evidence="6">
        <text>P(1),P(4)-bis(5'-adenosyl) tetraphosphate + H2O = 2 ADP + 2 H(+)</text>
        <dbReference type="Rhea" id="RHEA:24252"/>
        <dbReference type="ChEBI" id="CHEBI:15377"/>
        <dbReference type="ChEBI" id="CHEBI:15378"/>
        <dbReference type="ChEBI" id="CHEBI:58141"/>
        <dbReference type="ChEBI" id="CHEBI:456216"/>
        <dbReference type="EC" id="3.6.1.41"/>
    </reaction>
</comment>
<dbReference type="InterPro" id="IPR005249">
    <property type="entry name" value="YqeK"/>
</dbReference>
<gene>
    <name evidence="8" type="primary">yqeK</name>
    <name evidence="8" type="ORF">P7H70_02645</name>
</gene>
<name>A0AAW8U4N4_9ENTE</name>
<dbReference type="Gene3D" id="1.10.3210.10">
    <property type="entry name" value="Hypothetical protein af1432"/>
    <property type="match status" value="1"/>
</dbReference>
<sequence>MLIENYNITFPKEITSIEDKMFFYFNYFDLEKIAKHSVAVATEAKRLAPKFQIDEEKAYLAALLHDTGNVVPSNKQLLLAKELKLHVVEAEEILPFLLHQKLSAYLAEKIFFVTDQELLSAMACHTTLKAQATDLDKLIFIADKVKWDHSDRAPFLDDVEQALTVSLNQACLVYLEWAFNKGMPVIHPTLQEAYDSLLILKRE</sequence>
<dbReference type="GO" id="GO:0008803">
    <property type="term" value="F:bis(5'-nucleosyl)-tetraphosphatase (symmetrical) activity"/>
    <property type="evidence" value="ECO:0007669"/>
    <property type="project" value="UniProtKB-EC"/>
</dbReference>
<dbReference type="CDD" id="cd00077">
    <property type="entry name" value="HDc"/>
    <property type="match status" value="1"/>
</dbReference>
<proteinExistence type="predicted"/>
<comment type="caution">
    <text evidence="8">The sequence shown here is derived from an EMBL/GenBank/DDBJ whole genome shotgun (WGS) entry which is preliminary data.</text>
</comment>
<evidence type="ECO:0000256" key="4">
    <source>
        <dbReference type="ARBA" id="ARBA00022801"/>
    </source>
</evidence>
<dbReference type="GO" id="GO:0046872">
    <property type="term" value="F:metal ion binding"/>
    <property type="evidence" value="ECO:0007669"/>
    <property type="project" value="UniProtKB-KW"/>
</dbReference>
<dbReference type="EC" id="3.6.1.41" evidence="1"/>
<dbReference type="SUPFAM" id="SSF109604">
    <property type="entry name" value="HD-domain/PDEase-like"/>
    <property type="match status" value="1"/>
</dbReference>
<dbReference type="AlphaFoldDB" id="A0AAW8U4N4"/>
<evidence type="ECO:0000256" key="6">
    <source>
        <dbReference type="ARBA" id="ARBA00049417"/>
    </source>
</evidence>
<dbReference type="PROSITE" id="PS51831">
    <property type="entry name" value="HD"/>
    <property type="match status" value="1"/>
</dbReference>
<evidence type="ECO:0000256" key="1">
    <source>
        <dbReference type="ARBA" id="ARBA00012506"/>
    </source>
</evidence>
<keyword evidence="2" id="KW-0479">Metal-binding</keyword>
<evidence type="ECO:0000256" key="3">
    <source>
        <dbReference type="ARBA" id="ARBA00022741"/>
    </source>
</evidence>
<feature type="domain" description="HD" evidence="7">
    <location>
        <begin position="33"/>
        <end position="148"/>
    </location>
</feature>
<reference evidence="8" key="1">
    <citation type="submission" date="2023-03" db="EMBL/GenBank/DDBJ databases">
        <authorList>
            <person name="Shen W."/>
            <person name="Cai J."/>
        </authorList>
    </citation>
    <scope>NUCLEOTIDE SEQUENCE</scope>
    <source>
        <strain evidence="8">P96-3</strain>
    </source>
</reference>
<dbReference type="InterPro" id="IPR051094">
    <property type="entry name" value="Diverse_Catalytic_Enzymes"/>
</dbReference>
<dbReference type="GO" id="GO:0000166">
    <property type="term" value="F:nucleotide binding"/>
    <property type="evidence" value="ECO:0007669"/>
    <property type="project" value="UniProtKB-KW"/>
</dbReference>
<dbReference type="Proteomes" id="UP001268577">
    <property type="component" value="Unassembled WGS sequence"/>
</dbReference>
<keyword evidence="3" id="KW-0547">Nucleotide-binding</keyword>
<evidence type="ECO:0000313" key="8">
    <source>
        <dbReference type="EMBL" id="MDT2832941.1"/>
    </source>
</evidence>
<evidence type="ECO:0000256" key="2">
    <source>
        <dbReference type="ARBA" id="ARBA00022723"/>
    </source>
</evidence>
<dbReference type="PANTHER" id="PTHR35795:SF1">
    <property type="entry name" value="BIS(5'-NUCLEOSYL)-TETRAPHOSPHATASE, SYMMETRICAL"/>
    <property type="match status" value="1"/>
</dbReference>
<evidence type="ECO:0000313" key="9">
    <source>
        <dbReference type="Proteomes" id="UP001268577"/>
    </source>
</evidence>
<dbReference type="NCBIfam" id="TIGR00488">
    <property type="entry name" value="bis(5'-nucleosyl)-tetraphosphatase (symmetrical) YqeK"/>
    <property type="match status" value="1"/>
</dbReference>
<dbReference type="RefSeq" id="WP_311984857.1">
    <property type="nucleotide sequence ID" value="NZ_JARQBZ010000003.1"/>
</dbReference>
<dbReference type="EMBL" id="JARQBZ010000003">
    <property type="protein sequence ID" value="MDT2832941.1"/>
    <property type="molecule type" value="Genomic_DNA"/>
</dbReference>
<accession>A0AAW8U4N4</accession>
<dbReference type="InterPro" id="IPR006674">
    <property type="entry name" value="HD_domain"/>
</dbReference>
<protein>
    <recommendedName>
        <fullName evidence="1">bis(5'-nucleosyl)-tetraphosphatase (symmetrical)</fullName>
        <ecNumber evidence="1">3.6.1.41</ecNumber>
    </recommendedName>
</protein>
<organism evidence="8 9">
    <name type="scientific">Vagococcus carniphilus</name>
    <dbReference type="NCBI Taxonomy" id="218144"/>
    <lineage>
        <taxon>Bacteria</taxon>
        <taxon>Bacillati</taxon>
        <taxon>Bacillota</taxon>
        <taxon>Bacilli</taxon>
        <taxon>Lactobacillales</taxon>
        <taxon>Enterococcaceae</taxon>
        <taxon>Vagococcus</taxon>
    </lineage>
</organism>